<feature type="domain" description="DUF4130" evidence="1">
    <location>
        <begin position="185"/>
        <end position="264"/>
    </location>
</feature>
<dbReference type="EMBL" id="FOZL01000001">
    <property type="protein sequence ID" value="SFS16547.1"/>
    <property type="molecule type" value="Genomic_DNA"/>
</dbReference>
<organism evidence="2 3">
    <name type="scientific">Granulicella pectinivorans</name>
    <dbReference type="NCBI Taxonomy" id="474950"/>
    <lineage>
        <taxon>Bacteria</taxon>
        <taxon>Pseudomonadati</taxon>
        <taxon>Acidobacteriota</taxon>
        <taxon>Terriglobia</taxon>
        <taxon>Terriglobales</taxon>
        <taxon>Acidobacteriaceae</taxon>
        <taxon>Granulicella</taxon>
    </lineage>
</organism>
<dbReference type="OrthoDB" id="5290748at2"/>
<dbReference type="Pfam" id="PF13566">
    <property type="entry name" value="DUF4130"/>
    <property type="match status" value="1"/>
</dbReference>
<reference evidence="2 3" key="1">
    <citation type="submission" date="2016-10" db="EMBL/GenBank/DDBJ databases">
        <authorList>
            <person name="de Groot N.N."/>
        </authorList>
    </citation>
    <scope>NUCLEOTIDE SEQUENCE [LARGE SCALE GENOMIC DNA]</scope>
    <source>
        <strain evidence="2 3">DSM 21001</strain>
    </source>
</reference>
<proteinExistence type="predicted"/>
<accession>A0A1I6MLS6</accession>
<name>A0A1I6MLS6_9BACT</name>
<dbReference type="STRING" id="474950.SAMN05421771_2931"/>
<dbReference type="AlphaFoldDB" id="A0A1I6MLS6"/>
<keyword evidence="3" id="KW-1185">Reference proteome</keyword>
<sequence length="275" mass="31287">MRQILLQPEFEAWRAAAREALRLGYAPVELDLLDATAPATLSLEEDAPPTGVVRPRPRISRHFLSTAMLAGAHRDPGRWNLLYRVLYRLQGDHTLLTRDRDEDIGRIQHLAAQVRRDLRRMRAEVRFHKVMAPGSPEPHPTVLDEPLVQTNPNEPDPHHLLLVTSTPFGPTKTEIEPCDTPPETECDHYIAWHRPEHRILPLAAPWYARRYAILPWTILTPEASATWNPATKQLTYTPGVPRASTPSETELDELEPIWRTHYAAHASTPDTLQEA</sequence>
<gene>
    <name evidence="2" type="ORF">SAMN05421771_2931</name>
</gene>
<dbReference type="Proteomes" id="UP000199024">
    <property type="component" value="Unassembled WGS sequence"/>
</dbReference>
<evidence type="ECO:0000259" key="1">
    <source>
        <dbReference type="Pfam" id="PF13566"/>
    </source>
</evidence>
<evidence type="ECO:0000313" key="3">
    <source>
        <dbReference type="Proteomes" id="UP000199024"/>
    </source>
</evidence>
<dbReference type="InterPro" id="IPR025404">
    <property type="entry name" value="DUF4130"/>
</dbReference>
<protein>
    <recommendedName>
        <fullName evidence="1">DUF4130 domain-containing protein</fullName>
    </recommendedName>
</protein>
<evidence type="ECO:0000313" key="2">
    <source>
        <dbReference type="EMBL" id="SFS16547.1"/>
    </source>
</evidence>
<dbReference type="RefSeq" id="WP_089839971.1">
    <property type="nucleotide sequence ID" value="NZ_FOZL01000001.1"/>
</dbReference>